<keyword evidence="16" id="KW-1185">Reference proteome</keyword>
<dbReference type="EMBL" id="SJPI01000001">
    <property type="protein sequence ID" value="TWT53793.1"/>
    <property type="molecule type" value="Genomic_DNA"/>
</dbReference>
<accession>A0A5C5WUW3</accession>
<sequence>MIRFADLFEAIDSTTKTNEKIAAMVNYFAAASPDDAAWAIYFLAGNKLRRLVPTKLLREWAAEEAQIPDWLFDESYHAVGDLAETLCLVVPPGSLVDDLSLTRWIEDRLYPLQSMSEDEQRDAIIDIWRQTPTKLRLVIMKLVTGGFRVGVSKRLVTRAIAMHCEVPIDVIAHRLMGSWKPTIEFYQRLIRQDIDDAIVSQPYPFCLAHPIDLQQDVGAIGPATDFVAEWKWDGIRGQVIRRDSQTFIWSRGEELMEKRWPEIESAAEELPDGTVIDGEILASLSNGEVLPFTQLQRRINRKTVGKKLLTEVPVVFQAFDLLEHDGEDIRSLTFAQRRSRLQSILDGVTHPHLKATELIAGDTWQEWSAIRESSRDVNAEGLMLKRIDAPYDVGRVRGTWWKWKVAPYTIDAVLIYAQKGHGRRASLYTDYTFALWDGDTLVPVAKAYSGLDDKEIRQVDHFVRRNTKESFGPVRSVTPTLVMEIAFEGLGRSTRHKSGIATRFPRIARWRHDKKPADANTLQELMDLLPATEPSTS</sequence>
<keyword evidence="12" id="KW-0131">Cell cycle</keyword>
<evidence type="ECO:0000313" key="16">
    <source>
        <dbReference type="Proteomes" id="UP000316598"/>
    </source>
</evidence>
<dbReference type="Pfam" id="PF01068">
    <property type="entry name" value="DNA_ligase_A_M"/>
    <property type="match status" value="1"/>
</dbReference>
<comment type="caution">
    <text evidence="15">The sequence shown here is derived from an EMBL/GenBank/DDBJ whole genome shotgun (WGS) entry which is preliminary data.</text>
</comment>
<dbReference type="PANTHER" id="PTHR45674">
    <property type="entry name" value="DNA LIGASE 1/3 FAMILY MEMBER"/>
    <property type="match status" value="1"/>
</dbReference>
<evidence type="ECO:0000256" key="7">
    <source>
        <dbReference type="ARBA" id="ARBA00022763"/>
    </source>
</evidence>
<organism evidence="15 16">
    <name type="scientific">Rubripirellula amarantea</name>
    <dbReference type="NCBI Taxonomy" id="2527999"/>
    <lineage>
        <taxon>Bacteria</taxon>
        <taxon>Pseudomonadati</taxon>
        <taxon>Planctomycetota</taxon>
        <taxon>Planctomycetia</taxon>
        <taxon>Pirellulales</taxon>
        <taxon>Pirellulaceae</taxon>
        <taxon>Rubripirellula</taxon>
    </lineage>
</organism>
<keyword evidence="4" id="KW-0235">DNA replication</keyword>
<dbReference type="GO" id="GO:0006310">
    <property type="term" value="P:DNA recombination"/>
    <property type="evidence" value="ECO:0007669"/>
    <property type="project" value="UniProtKB-KW"/>
</dbReference>
<dbReference type="PROSITE" id="PS50160">
    <property type="entry name" value="DNA_LIGASE_A3"/>
    <property type="match status" value="1"/>
</dbReference>
<keyword evidence="11" id="KW-0234">DNA repair</keyword>
<dbReference type="InterPro" id="IPR050191">
    <property type="entry name" value="ATP-dep_DNA_ligase"/>
</dbReference>
<keyword evidence="2 15" id="KW-0436">Ligase</keyword>
<dbReference type="GO" id="GO:0006281">
    <property type="term" value="P:DNA repair"/>
    <property type="evidence" value="ECO:0007669"/>
    <property type="project" value="UniProtKB-KW"/>
</dbReference>
<dbReference type="InterPro" id="IPR012308">
    <property type="entry name" value="DNA_ligase_ATP-dep_N"/>
</dbReference>
<keyword evidence="6" id="KW-0547">Nucleotide-binding</keyword>
<dbReference type="InterPro" id="IPR016059">
    <property type="entry name" value="DNA_ligase_ATP-dep_CS"/>
</dbReference>
<keyword evidence="9" id="KW-0460">Magnesium</keyword>
<dbReference type="GO" id="GO:0003910">
    <property type="term" value="F:DNA ligase (ATP) activity"/>
    <property type="evidence" value="ECO:0007669"/>
    <property type="project" value="UniProtKB-EC"/>
</dbReference>
<dbReference type="InterPro" id="IPR012310">
    <property type="entry name" value="DNA_ligase_ATP-dep_cent"/>
</dbReference>
<keyword evidence="3" id="KW-0132">Cell division</keyword>
<dbReference type="SUPFAM" id="SSF117018">
    <property type="entry name" value="ATP-dependent DNA ligase DNA-binding domain"/>
    <property type="match status" value="1"/>
</dbReference>
<dbReference type="AlphaFoldDB" id="A0A5C5WUW3"/>
<dbReference type="GO" id="GO:0003677">
    <property type="term" value="F:DNA binding"/>
    <property type="evidence" value="ECO:0007669"/>
    <property type="project" value="InterPro"/>
</dbReference>
<evidence type="ECO:0000256" key="13">
    <source>
        <dbReference type="ARBA" id="ARBA00034003"/>
    </source>
</evidence>
<protein>
    <recommendedName>
        <fullName evidence="1">DNA ligase (ATP)</fullName>
        <ecNumber evidence="1">6.5.1.1</ecNumber>
    </recommendedName>
</protein>
<dbReference type="GO" id="GO:0005524">
    <property type="term" value="F:ATP binding"/>
    <property type="evidence" value="ECO:0007669"/>
    <property type="project" value="UniProtKB-KW"/>
</dbReference>
<evidence type="ECO:0000313" key="15">
    <source>
        <dbReference type="EMBL" id="TWT53793.1"/>
    </source>
</evidence>
<evidence type="ECO:0000256" key="5">
    <source>
        <dbReference type="ARBA" id="ARBA00022723"/>
    </source>
</evidence>
<evidence type="ECO:0000256" key="6">
    <source>
        <dbReference type="ARBA" id="ARBA00022741"/>
    </source>
</evidence>
<dbReference type="InterPro" id="IPR012309">
    <property type="entry name" value="DNA_ligase_ATP-dep_C"/>
</dbReference>
<evidence type="ECO:0000256" key="1">
    <source>
        <dbReference type="ARBA" id="ARBA00012727"/>
    </source>
</evidence>
<reference evidence="15 16" key="1">
    <citation type="submission" date="2019-02" db="EMBL/GenBank/DDBJ databases">
        <title>Deep-cultivation of Planctomycetes and their phenomic and genomic characterization uncovers novel biology.</title>
        <authorList>
            <person name="Wiegand S."/>
            <person name="Jogler M."/>
            <person name="Boedeker C."/>
            <person name="Pinto D."/>
            <person name="Vollmers J."/>
            <person name="Rivas-Marin E."/>
            <person name="Kohn T."/>
            <person name="Peeters S.H."/>
            <person name="Heuer A."/>
            <person name="Rast P."/>
            <person name="Oberbeckmann S."/>
            <person name="Bunk B."/>
            <person name="Jeske O."/>
            <person name="Meyerdierks A."/>
            <person name="Storesund J.E."/>
            <person name="Kallscheuer N."/>
            <person name="Luecker S."/>
            <person name="Lage O.M."/>
            <person name="Pohl T."/>
            <person name="Merkel B.J."/>
            <person name="Hornburger P."/>
            <person name="Mueller R.-W."/>
            <person name="Bruemmer F."/>
            <person name="Labrenz M."/>
            <person name="Spormann A.M."/>
            <person name="Op Den Camp H."/>
            <person name="Overmann J."/>
            <person name="Amann R."/>
            <person name="Jetten M.S.M."/>
            <person name="Mascher T."/>
            <person name="Medema M.H."/>
            <person name="Devos D.P."/>
            <person name="Kaster A.-K."/>
            <person name="Ovreas L."/>
            <person name="Rohde M."/>
            <person name="Galperin M.Y."/>
            <person name="Jogler C."/>
        </authorList>
    </citation>
    <scope>NUCLEOTIDE SEQUENCE [LARGE SCALE GENOMIC DNA]</scope>
    <source>
        <strain evidence="15 16">Pla22</strain>
    </source>
</reference>
<dbReference type="SUPFAM" id="SSF56091">
    <property type="entry name" value="DNA ligase/mRNA capping enzyme, catalytic domain"/>
    <property type="match status" value="1"/>
</dbReference>
<dbReference type="PROSITE" id="PS00697">
    <property type="entry name" value="DNA_LIGASE_A1"/>
    <property type="match status" value="1"/>
</dbReference>
<feature type="domain" description="ATP-dependent DNA ligase family profile" evidence="14">
    <location>
        <begin position="307"/>
        <end position="437"/>
    </location>
</feature>
<evidence type="ECO:0000259" key="14">
    <source>
        <dbReference type="PROSITE" id="PS50160"/>
    </source>
</evidence>
<dbReference type="Proteomes" id="UP000316598">
    <property type="component" value="Unassembled WGS sequence"/>
</dbReference>
<name>A0A5C5WUW3_9BACT</name>
<dbReference type="Gene3D" id="3.30.470.30">
    <property type="entry name" value="DNA ligase/mRNA capping enzyme"/>
    <property type="match status" value="1"/>
</dbReference>
<dbReference type="OrthoDB" id="9767858at2"/>
<dbReference type="RefSeq" id="WP_146513943.1">
    <property type="nucleotide sequence ID" value="NZ_SJPI01000001.1"/>
</dbReference>
<dbReference type="PANTHER" id="PTHR45674:SF13">
    <property type="entry name" value="DNA LIGASE-RELATED"/>
    <property type="match status" value="1"/>
</dbReference>
<dbReference type="GO" id="GO:0046872">
    <property type="term" value="F:metal ion binding"/>
    <property type="evidence" value="ECO:0007669"/>
    <property type="project" value="UniProtKB-KW"/>
</dbReference>
<comment type="catalytic activity">
    <reaction evidence="13">
        <text>ATP + (deoxyribonucleotide)n-3'-hydroxyl + 5'-phospho-(deoxyribonucleotide)m = (deoxyribonucleotide)n+m + AMP + diphosphate.</text>
        <dbReference type="EC" id="6.5.1.1"/>
    </reaction>
</comment>
<dbReference type="InterPro" id="IPR012340">
    <property type="entry name" value="NA-bd_OB-fold"/>
</dbReference>
<evidence type="ECO:0000256" key="9">
    <source>
        <dbReference type="ARBA" id="ARBA00022842"/>
    </source>
</evidence>
<keyword evidence="7" id="KW-0227">DNA damage</keyword>
<evidence type="ECO:0000256" key="8">
    <source>
        <dbReference type="ARBA" id="ARBA00022840"/>
    </source>
</evidence>
<evidence type="ECO:0000256" key="3">
    <source>
        <dbReference type="ARBA" id="ARBA00022618"/>
    </source>
</evidence>
<dbReference type="Pfam" id="PF04679">
    <property type="entry name" value="DNA_ligase_A_C"/>
    <property type="match status" value="1"/>
</dbReference>
<keyword evidence="5" id="KW-0479">Metal-binding</keyword>
<dbReference type="SUPFAM" id="SSF50249">
    <property type="entry name" value="Nucleic acid-binding proteins"/>
    <property type="match status" value="1"/>
</dbReference>
<evidence type="ECO:0000256" key="2">
    <source>
        <dbReference type="ARBA" id="ARBA00022598"/>
    </source>
</evidence>
<evidence type="ECO:0000256" key="11">
    <source>
        <dbReference type="ARBA" id="ARBA00023204"/>
    </source>
</evidence>
<dbReference type="InterPro" id="IPR026333">
    <property type="entry name" value="ATP_dep_DNA_lig_pp_1105_fam"/>
</dbReference>
<dbReference type="CDD" id="cd07897">
    <property type="entry name" value="Adenylation_DNA_ligase_Bac1"/>
    <property type="match status" value="1"/>
</dbReference>
<dbReference type="Gene3D" id="1.10.3260.10">
    <property type="entry name" value="DNA ligase, ATP-dependent, N-terminal domain"/>
    <property type="match status" value="1"/>
</dbReference>
<dbReference type="NCBIfam" id="TIGR04120">
    <property type="entry name" value="DNA_lig_bact"/>
    <property type="match status" value="1"/>
</dbReference>
<dbReference type="Gene3D" id="2.40.50.140">
    <property type="entry name" value="Nucleic acid-binding proteins"/>
    <property type="match status" value="1"/>
</dbReference>
<dbReference type="GO" id="GO:0051301">
    <property type="term" value="P:cell division"/>
    <property type="evidence" value="ECO:0007669"/>
    <property type="project" value="UniProtKB-KW"/>
</dbReference>
<evidence type="ECO:0000256" key="10">
    <source>
        <dbReference type="ARBA" id="ARBA00023172"/>
    </source>
</evidence>
<gene>
    <name evidence="15" type="ORF">Pla22_14260</name>
</gene>
<evidence type="ECO:0000256" key="4">
    <source>
        <dbReference type="ARBA" id="ARBA00022705"/>
    </source>
</evidence>
<keyword evidence="8" id="KW-0067">ATP-binding</keyword>
<dbReference type="CDD" id="cd07972">
    <property type="entry name" value="OBF_DNA_ligase_Arch_LigB"/>
    <property type="match status" value="1"/>
</dbReference>
<dbReference type="EC" id="6.5.1.1" evidence="1"/>
<proteinExistence type="predicted"/>
<keyword evidence="10" id="KW-0233">DNA recombination</keyword>
<dbReference type="NCBIfam" id="NF006701">
    <property type="entry name" value="PRK09247.1"/>
    <property type="match status" value="1"/>
</dbReference>
<dbReference type="InterPro" id="IPR036599">
    <property type="entry name" value="DNA_ligase_N_sf"/>
</dbReference>
<evidence type="ECO:0000256" key="12">
    <source>
        <dbReference type="ARBA" id="ARBA00023306"/>
    </source>
</evidence>
<dbReference type="GO" id="GO:0006260">
    <property type="term" value="P:DNA replication"/>
    <property type="evidence" value="ECO:0007669"/>
    <property type="project" value="UniProtKB-KW"/>
</dbReference>
<dbReference type="Pfam" id="PF04675">
    <property type="entry name" value="DNA_ligase_A_N"/>
    <property type="match status" value="1"/>
</dbReference>